<dbReference type="AlphaFoldDB" id="A0A9Q9STE4"/>
<protein>
    <submittedName>
        <fullName evidence="1">Uncharacterized protein</fullName>
    </submittedName>
</protein>
<reference evidence="1" key="2">
    <citation type="submission" date="2022-10" db="EMBL/GenBank/DDBJ databases">
        <authorList>
            <person name="Ngo T.-E."/>
        </authorList>
    </citation>
    <scope>NUCLEOTIDE SEQUENCE</scope>
    <source>
        <strain evidence="1">JHB</strain>
    </source>
</reference>
<gene>
    <name evidence="1" type="ORF">BJP36_43955</name>
</gene>
<evidence type="ECO:0000313" key="1">
    <source>
        <dbReference type="EMBL" id="WAN69315.1"/>
    </source>
</evidence>
<reference evidence="1" key="1">
    <citation type="journal article" date="2017" name="Proc. Natl. Acad. Sci. U.S.A.">
        <title>Comparative genomics uncovers the prolific and distinctive metabolic potential of the cyanobacterial genus Moorea.</title>
        <authorList>
            <person name="Leao T."/>
            <person name="Castelao G."/>
            <person name="Korobeynikov A."/>
            <person name="Monroe E.A."/>
            <person name="Podell S."/>
            <person name="Glukhov E."/>
            <person name="Allen E.E."/>
            <person name="Gerwick W.H."/>
            <person name="Gerwick L."/>
        </authorList>
    </citation>
    <scope>NUCLEOTIDE SEQUENCE</scope>
    <source>
        <strain evidence="1">JHB</strain>
    </source>
</reference>
<proteinExistence type="predicted"/>
<sequence>MRYTEFFPCSQIRCSLLRSLSALPKAWPTALVPKTQRFVPDRI</sequence>
<accession>A0A9Q9STE4</accession>
<dbReference type="Proteomes" id="UP000176944">
    <property type="component" value="Chromosome"/>
</dbReference>
<dbReference type="EMBL" id="CP017708">
    <property type="protein sequence ID" value="WAN69315.1"/>
    <property type="molecule type" value="Genomic_DNA"/>
</dbReference>
<name>A0A9Q9STE4_MOOP1</name>
<organism evidence="1">
    <name type="scientific">Moorena producens (strain JHB)</name>
    <dbReference type="NCBI Taxonomy" id="1454205"/>
    <lineage>
        <taxon>Bacteria</taxon>
        <taxon>Bacillati</taxon>
        <taxon>Cyanobacteriota</taxon>
        <taxon>Cyanophyceae</taxon>
        <taxon>Coleofasciculales</taxon>
        <taxon>Coleofasciculaceae</taxon>
        <taxon>Moorena</taxon>
    </lineage>
</organism>